<accession>Q8SWQ2</accession>
<dbReference type="AlphaFoldDB" id="Q8SWQ2"/>
<protein>
    <recommendedName>
        <fullName evidence="1">C2H2-type domain-containing protein</fullName>
    </recommendedName>
</protein>
<dbReference type="KEGG" id="ecu:ECU01_0290"/>
<proteinExistence type="predicted"/>
<reference evidence="2 3" key="2">
    <citation type="journal article" date="2001" name="Nature">
        <title>Genome sequence and gene compaction of the eukaryote parasite Encephalitozoon cuniculi.</title>
        <authorList>
            <person name="Katinka M.D."/>
            <person name="Duprat S."/>
            <person name="Cornillot E."/>
            <person name="Metenier G."/>
            <person name="Thomarat F."/>
            <person name="Prensier G."/>
            <person name="Barbe V."/>
            <person name="Peyretaillade E."/>
            <person name="Brottier P."/>
            <person name="Wincker P."/>
            <person name="Delbac F."/>
            <person name="El Alaoui H."/>
            <person name="Peyret P."/>
            <person name="Saurin W."/>
            <person name="Gouy M."/>
            <person name="Weissenbach J."/>
            <person name="Vivares C.P."/>
        </authorList>
    </citation>
    <scope>NUCLEOTIDE SEQUENCE [LARGE SCALE GENOMIC DNA]</scope>
    <source>
        <strain evidence="2 3">GB-M1</strain>
    </source>
</reference>
<dbReference type="RefSeq" id="NP_001402114.1">
    <property type="nucleotide sequence ID" value="NM_001415534.1"/>
</dbReference>
<reference evidence="2 3" key="3">
    <citation type="journal article" date="2009" name="BMC Genomics">
        <title>Identification of transcriptional signals in Encephalitozoon cuniculi widespread among Microsporidia phylum: support for accurate structural genome annotation.</title>
        <authorList>
            <person name="Peyretaillade E."/>
            <person name="Goncalves O."/>
            <person name="Terrat S."/>
            <person name="Dugat-Bony E."/>
            <person name="Wincker P."/>
            <person name="Cornman R.S."/>
            <person name="Evans J.D."/>
            <person name="Delbac F."/>
            <person name="Peyret P."/>
        </authorList>
    </citation>
    <scope>NUCLEOTIDE SEQUENCE [LARGE SCALE GENOMIC DNA]</scope>
    <source>
        <strain evidence="2 3">GB-M1</strain>
    </source>
</reference>
<dbReference type="PROSITE" id="PS00028">
    <property type="entry name" value="ZINC_FINGER_C2H2_1"/>
    <property type="match status" value="1"/>
</dbReference>
<feature type="domain" description="C2H2-type" evidence="1">
    <location>
        <begin position="3"/>
        <end position="25"/>
    </location>
</feature>
<dbReference type="InterPro" id="IPR036236">
    <property type="entry name" value="Znf_C2H2_sf"/>
</dbReference>
<dbReference type="EMBL" id="AL391737">
    <property type="protein sequence ID" value="CAD24898.1"/>
    <property type="molecule type" value="Genomic_DNA"/>
</dbReference>
<evidence type="ECO:0000313" key="3">
    <source>
        <dbReference type="Proteomes" id="UP000000819"/>
    </source>
</evidence>
<keyword evidence="3" id="KW-1185">Reference proteome</keyword>
<reference evidence="3" key="1">
    <citation type="journal article" date="2001" name="Genome Res.">
        <title>Sequence and analysis of chromosome I of the amitochondriate intracellular parasite Encephalitozoon cuniculi (Microspora).</title>
        <authorList>
            <person name="Peyret P."/>
            <person name="Katinka M.D."/>
            <person name="Duprat S."/>
            <person name="Duffieux F."/>
            <person name="Barbe V."/>
            <person name="Barbazanges M."/>
            <person name="Weissenbach J."/>
            <person name="Saurin W."/>
            <person name="Vivares C.P."/>
        </authorList>
    </citation>
    <scope>NUCLEOTIDE SEQUENCE [LARGE SCALE GENOMIC DNA]</scope>
    <source>
        <strain evidence="3">GB-M1</strain>
    </source>
</reference>
<evidence type="ECO:0000259" key="1">
    <source>
        <dbReference type="PROSITE" id="PS00028"/>
    </source>
</evidence>
<organism evidence="2 3">
    <name type="scientific">Encephalitozoon cuniculi (strain GB-M1)</name>
    <name type="common">Microsporidian parasite</name>
    <dbReference type="NCBI Taxonomy" id="284813"/>
    <lineage>
        <taxon>Eukaryota</taxon>
        <taxon>Fungi</taxon>
        <taxon>Fungi incertae sedis</taxon>
        <taxon>Microsporidia</taxon>
        <taxon>Unikaryonidae</taxon>
        <taxon>Encephalitozoon</taxon>
    </lineage>
</organism>
<dbReference type="Proteomes" id="UP000000819">
    <property type="component" value="Chromosome I"/>
</dbReference>
<gene>
    <name evidence="2" type="ordered locus">ECU01_0290</name>
</gene>
<dbReference type="HOGENOM" id="CLU_1758788_0_0_1"/>
<dbReference type="STRING" id="284813.Q8SWQ2"/>
<dbReference type="InterPro" id="IPR013087">
    <property type="entry name" value="Znf_C2H2_type"/>
</dbReference>
<name>Q8SWQ2_ENCCU</name>
<dbReference type="InParanoid" id="Q8SWQ2"/>
<dbReference type="SUPFAM" id="SSF57667">
    <property type="entry name" value="beta-beta-alpha zinc fingers"/>
    <property type="match status" value="1"/>
</dbReference>
<dbReference type="VEuPathDB" id="MicrosporidiaDB:ECU01_0290"/>
<dbReference type="GeneID" id="860202"/>
<evidence type="ECO:0000313" key="2">
    <source>
        <dbReference type="EMBL" id="CAD24898.1"/>
    </source>
</evidence>
<sequence>MFCIPCQRKFNTKNAYRCHISTSSHAKAEEECRLNRRASTERNTSNFIADFHSYISQIAEYKEIGQVYREYLARNRFRIEGTHFRSVEEAVDAIGRRISIVKEGGKVMVKRLSKFKSTKKPITFDLERLRSTFNIRTVGEDGVDGQKT</sequence>
<dbReference type="OrthoDB" id="2191125at2759"/>